<reference evidence="1 2" key="1">
    <citation type="submission" date="2021-04" db="EMBL/GenBank/DDBJ databases">
        <title>Molecular and phenotypic characterization and identification of bacterial isolates recovered from the Anatolian ground squirrels (Spermophilus xanthoprymnus) and which have the potential to form a new species in the Campylobacter genus.</title>
        <authorList>
            <person name="Aydin F."/>
            <person name="Abay S."/>
            <person name="Kayman T."/>
            <person name="Karakaya E."/>
            <person name="Mustak H.K."/>
            <person name="Mustak I.B."/>
            <person name="Bilgin N."/>
            <person name="Duzler A."/>
            <person name="Sahin O."/>
            <person name="Guran O."/>
            <person name="Saticioglu I.B."/>
        </authorList>
    </citation>
    <scope>NUCLEOTIDE SEQUENCE [LARGE SCALE GENOMIC DNA]</scope>
    <source>
        <strain evidence="2">faydin-G24</strain>
    </source>
</reference>
<dbReference type="Proteomes" id="UP000682951">
    <property type="component" value="Unassembled WGS sequence"/>
</dbReference>
<name>A0ABS5HFW5_9BACT</name>
<dbReference type="EMBL" id="JAGSSW010000001">
    <property type="protein sequence ID" value="MBR8463128.1"/>
    <property type="molecule type" value="Genomic_DNA"/>
</dbReference>
<organism evidence="1 2">
    <name type="scientific">Campylobacter anatolicus</name>
    <dbReference type="NCBI Taxonomy" id="2829105"/>
    <lineage>
        <taxon>Bacteria</taxon>
        <taxon>Pseudomonadati</taxon>
        <taxon>Campylobacterota</taxon>
        <taxon>Epsilonproteobacteria</taxon>
        <taxon>Campylobacterales</taxon>
        <taxon>Campylobacteraceae</taxon>
        <taxon>Campylobacter</taxon>
    </lineage>
</organism>
<evidence type="ECO:0000313" key="2">
    <source>
        <dbReference type="Proteomes" id="UP000682951"/>
    </source>
</evidence>
<keyword evidence="2" id="KW-1185">Reference proteome</keyword>
<proteinExistence type="predicted"/>
<gene>
    <name evidence="1" type="ORF">KDD93_00880</name>
</gene>
<dbReference type="RefSeq" id="WP_212141383.1">
    <property type="nucleotide sequence ID" value="NZ_JAGSSW010000001.1"/>
</dbReference>
<comment type="caution">
    <text evidence="1">The sequence shown here is derived from an EMBL/GenBank/DDBJ whole genome shotgun (WGS) entry which is preliminary data.</text>
</comment>
<evidence type="ECO:0000313" key="1">
    <source>
        <dbReference type="EMBL" id="MBR8463128.1"/>
    </source>
</evidence>
<protein>
    <submittedName>
        <fullName evidence="1">Uncharacterized protein</fullName>
    </submittedName>
</protein>
<accession>A0ABS5HFW5</accession>
<sequence>MGEVDSANISINGSKYYGIFDTINSVSQGIAIDSDISAKCGDFTGGVIDSKTRDPRSGFHGKFYMQHT</sequence>